<evidence type="ECO:0000256" key="8">
    <source>
        <dbReference type="RuleBase" id="RU366032"/>
    </source>
</evidence>
<dbReference type="InterPro" id="IPR036890">
    <property type="entry name" value="HATPase_C_sf"/>
</dbReference>
<evidence type="ECO:0000256" key="9">
    <source>
        <dbReference type="SAM" id="MobiDB-lite"/>
    </source>
</evidence>
<dbReference type="PANTHER" id="PTHR11947">
    <property type="entry name" value="PYRUVATE DEHYDROGENASE KINASE"/>
    <property type="match status" value="1"/>
</dbReference>
<keyword evidence="3 8" id="KW-0547">Nucleotide-binding</keyword>
<keyword evidence="5 8" id="KW-0067">ATP-binding</keyword>
<dbReference type="GO" id="GO:0010906">
    <property type="term" value="P:regulation of glucose metabolic process"/>
    <property type="evidence" value="ECO:0007669"/>
    <property type="project" value="TreeGrafter"/>
</dbReference>
<dbReference type="InterPro" id="IPR018955">
    <property type="entry name" value="BCDHK/PDK_N"/>
</dbReference>
<dbReference type="InterPro" id="IPR036784">
    <property type="entry name" value="AK/P_DHK_N_sf"/>
</dbReference>
<dbReference type="EMBL" id="PYSW02000021">
    <property type="protein sequence ID" value="KAG2383241.1"/>
    <property type="molecule type" value="Genomic_DNA"/>
</dbReference>
<evidence type="ECO:0000313" key="12">
    <source>
        <dbReference type="Proteomes" id="UP000816034"/>
    </source>
</evidence>
<evidence type="ECO:0000256" key="2">
    <source>
        <dbReference type="ARBA" id="ARBA00022679"/>
    </source>
</evidence>
<feature type="domain" description="Histidine kinase" evidence="10">
    <location>
        <begin position="307"/>
        <end position="438"/>
    </location>
</feature>
<gene>
    <name evidence="11" type="ORF">C9374_004578</name>
</gene>
<dbReference type="SUPFAM" id="SSF69012">
    <property type="entry name" value="alpha-ketoacid dehydrogenase kinase, N-terminal domain"/>
    <property type="match status" value="1"/>
</dbReference>
<comment type="subcellular location">
    <subcellularLocation>
        <location evidence="8">Mitochondrion matrix</location>
    </subcellularLocation>
</comment>
<dbReference type="PANTHER" id="PTHR11947:SF3">
    <property type="entry name" value="[PYRUVATE DEHYDROGENASE (ACETYL-TRANSFERRING)] KINASE, MITOCHONDRIAL"/>
    <property type="match status" value="1"/>
</dbReference>
<evidence type="ECO:0000313" key="11">
    <source>
        <dbReference type="EMBL" id="KAG2383241.1"/>
    </source>
</evidence>
<evidence type="ECO:0000256" key="7">
    <source>
        <dbReference type="ARBA" id="ARBA00048201"/>
    </source>
</evidence>
<comment type="catalytic activity">
    <reaction evidence="7">
        <text>L-seryl-[pyruvate dehydrogenase E1 alpha subunit] + ATP = O-phospho-L-seryl-[pyruvate dehydrogenase E1 alpha subunit] + ADP + H(+)</text>
        <dbReference type="Rhea" id="RHEA:23052"/>
        <dbReference type="Rhea" id="RHEA-COMP:13689"/>
        <dbReference type="Rhea" id="RHEA-COMP:13690"/>
        <dbReference type="ChEBI" id="CHEBI:15378"/>
        <dbReference type="ChEBI" id="CHEBI:29999"/>
        <dbReference type="ChEBI" id="CHEBI:30616"/>
        <dbReference type="ChEBI" id="CHEBI:83421"/>
        <dbReference type="ChEBI" id="CHEBI:456216"/>
        <dbReference type="EC" id="2.7.11.2"/>
    </reaction>
</comment>
<feature type="region of interest" description="Disordered" evidence="9">
    <location>
        <begin position="49"/>
        <end position="76"/>
    </location>
</feature>
<dbReference type="Gene3D" id="3.30.565.10">
    <property type="entry name" value="Histidine kinase-like ATPase, C-terminal domain"/>
    <property type="match status" value="1"/>
</dbReference>
<dbReference type="SMART" id="SM00387">
    <property type="entry name" value="HATPase_c"/>
    <property type="match status" value="1"/>
</dbReference>
<dbReference type="InterPro" id="IPR005467">
    <property type="entry name" value="His_kinase_dom"/>
</dbReference>
<dbReference type="GO" id="GO:0005759">
    <property type="term" value="C:mitochondrial matrix"/>
    <property type="evidence" value="ECO:0007669"/>
    <property type="project" value="UniProtKB-SubCell"/>
</dbReference>
<dbReference type="CDD" id="cd16929">
    <property type="entry name" value="HATPase_PDK-like"/>
    <property type="match status" value="1"/>
</dbReference>
<evidence type="ECO:0000256" key="1">
    <source>
        <dbReference type="ARBA" id="ARBA00006155"/>
    </source>
</evidence>
<name>A0AA88KP26_NAELO</name>
<protein>
    <recommendedName>
        <fullName evidence="8">Protein-serine/threonine kinase</fullName>
        <ecNumber evidence="8">2.7.11.-</ecNumber>
    </recommendedName>
</protein>
<sequence>MNSLTTTTTKRLLQCLSSHHSINHHVVHSSVMDRGICTNYVKYNMTTTGTGHHSHHDSNPSSLHTTHQEHTNATGSPVDLSTVYDFARQPSAPITLNMVMNFGLKLNKQTLLNSSHWLKEELPKRLGRQVRQLDNLPNGLNLMPSVRLVRDWYMASFNDIYYAKKPKTMEEELHFTKILQGIFTRHHPTMISVAKGVNELKMKLRESIYQNDANFDLAEFSELHTALDSFYINRIGMRMLIGQHLALHEQLTKPMNGYAGLICMNTNPLHVAKDAIEDAADLCRMSYGDAPEVVIIGRTDLEFPYVPSHLYYIFFELLKNSMRAVVENHQGKSLPKVNIIIADGGSDKENISIKISDEGKGIPRKDMHKIWSYLYTTAKVNQDMTKIEEFTDSHAPLAGFGYGLPLSRLYAKYWGGDLNVMSMQGFGTDCYLYLHCLGDKEEVIH</sequence>
<dbReference type="GeneID" id="68097033"/>
<comment type="similarity">
    <text evidence="1 8">Belongs to the PDK/BCKDK protein kinase family.</text>
</comment>
<dbReference type="InterPro" id="IPR039028">
    <property type="entry name" value="BCKD/PDK"/>
</dbReference>
<keyword evidence="2 8" id="KW-0808">Transferase</keyword>
<dbReference type="Pfam" id="PF02518">
    <property type="entry name" value="HATPase_c"/>
    <property type="match status" value="1"/>
</dbReference>
<accession>A0AA88KP26</accession>
<dbReference type="Pfam" id="PF10436">
    <property type="entry name" value="BCDHK_Adom3"/>
    <property type="match status" value="1"/>
</dbReference>
<keyword evidence="12" id="KW-1185">Reference proteome</keyword>
<dbReference type="PROSITE" id="PS50109">
    <property type="entry name" value="HIS_KIN"/>
    <property type="match status" value="1"/>
</dbReference>
<dbReference type="RefSeq" id="XP_044548920.1">
    <property type="nucleotide sequence ID" value="XM_044694232.1"/>
</dbReference>
<dbReference type="Proteomes" id="UP000816034">
    <property type="component" value="Unassembled WGS sequence"/>
</dbReference>
<dbReference type="GO" id="GO:0004740">
    <property type="term" value="F:pyruvate dehydrogenase (acetyl-transferring) kinase activity"/>
    <property type="evidence" value="ECO:0007669"/>
    <property type="project" value="UniProtKB-EC"/>
</dbReference>
<feature type="compositionally biased region" description="Polar residues" evidence="9">
    <location>
        <begin position="59"/>
        <end position="75"/>
    </location>
</feature>
<keyword evidence="4 8" id="KW-0418">Kinase</keyword>
<keyword evidence="6 8" id="KW-0496">Mitochondrion</keyword>
<evidence type="ECO:0000259" key="10">
    <source>
        <dbReference type="PROSITE" id="PS50109"/>
    </source>
</evidence>
<dbReference type="GO" id="GO:0005524">
    <property type="term" value="F:ATP binding"/>
    <property type="evidence" value="ECO:0007669"/>
    <property type="project" value="UniProtKB-UniRule"/>
</dbReference>
<reference evidence="11 12" key="1">
    <citation type="journal article" date="2018" name="BMC Genomics">
        <title>The genome of Naegleria lovaniensis, the basis for a comparative approach to unravel pathogenicity factors of the human pathogenic amoeba N. fowleri.</title>
        <authorList>
            <person name="Liechti N."/>
            <person name="Schurch N."/>
            <person name="Bruggmann R."/>
            <person name="Wittwer M."/>
        </authorList>
    </citation>
    <scope>NUCLEOTIDE SEQUENCE [LARGE SCALE GENOMIC DNA]</scope>
    <source>
        <strain evidence="11 12">ATCC 30569</strain>
    </source>
</reference>
<proteinExistence type="inferred from homology"/>
<organism evidence="11 12">
    <name type="scientific">Naegleria lovaniensis</name>
    <name type="common">Amoeba</name>
    <dbReference type="NCBI Taxonomy" id="51637"/>
    <lineage>
        <taxon>Eukaryota</taxon>
        <taxon>Discoba</taxon>
        <taxon>Heterolobosea</taxon>
        <taxon>Tetramitia</taxon>
        <taxon>Eutetramitia</taxon>
        <taxon>Vahlkampfiidae</taxon>
        <taxon>Naegleria</taxon>
    </lineage>
</organism>
<dbReference type="InterPro" id="IPR003594">
    <property type="entry name" value="HATPase_dom"/>
</dbReference>
<dbReference type="Gene3D" id="1.20.140.20">
    <property type="entry name" value="Alpha-ketoacid/pyruvate dehydrogenase kinase, N-terminal domain"/>
    <property type="match status" value="1"/>
</dbReference>
<evidence type="ECO:0000256" key="5">
    <source>
        <dbReference type="ARBA" id="ARBA00022840"/>
    </source>
</evidence>
<dbReference type="EC" id="2.7.11.-" evidence="8"/>
<dbReference type="AlphaFoldDB" id="A0AA88KP26"/>
<evidence type="ECO:0000256" key="6">
    <source>
        <dbReference type="ARBA" id="ARBA00023128"/>
    </source>
</evidence>
<evidence type="ECO:0000256" key="3">
    <source>
        <dbReference type="ARBA" id="ARBA00022741"/>
    </source>
</evidence>
<dbReference type="SUPFAM" id="SSF55874">
    <property type="entry name" value="ATPase domain of HSP90 chaperone/DNA topoisomerase II/histidine kinase"/>
    <property type="match status" value="1"/>
</dbReference>
<comment type="caution">
    <text evidence="11">The sequence shown here is derived from an EMBL/GenBank/DDBJ whole genome shotgun (WGS) entry which is preliminary data.</text>
</comment>
<evidence type="ECO:0000256" key="4">
    <source>
        <dbReference type="ARBA" id="ARBA00022777"/>
    </source>
</evidence>